<evidence type="ECO:0000313" key="1">
    <source>
        <dbReference type="EMBL" id="KIY99865.1"/>
    </source>
</evidence>
<gene>
    <name evidence="1" type="ORF">MNEG_8097</name>
</gene>
<reference evidence="1 2" key="1">
    <citation type="journal article" date="2013" name="BMC Genomics">
        <title>Reconstruction of the lipid metabolism for the microalga Monoraphidium neglectum from its genome sequence reveals characteristics suitable for biofuel production.</title>
        <authorList>
            <person name="Bogen C."/>
            <person name="Al-Dilaimi A."/>
            <person name="Albersmeier A."/>
            <person name="Wichmann J."/>
            <person name="Grundmann M."/>
            <person name="Rupp O."/>
            <person name="Lauersen K.J."/>
            <person name="Blifernez-Klassen O."/>
            <person name="Kalinowski J."/>
            <person name="Goesmann A."/>
            <person name="Mussgnug J.H."/>
            <person name="Kruse O."/>
        </authorList>
    </citation>
    <scope>NUCLEOTIDE SEQUENCE [LARGE SCALE GENOMIC DNA]</scope>
    <source>
        <strain evidence="1 2">SAG 48.87</strain>
    </source>
</reference>
<dbReference type="RefSeq" id="XP_013898885.1">
    <property type="nucleotide sequence ID" value="XM_014043431.1"/>
</dbReference>
<name>A0A0D2N0L6_9CHLO</name>
<dbReference type="EMBL" id="KK101721">
    <property type="protein sequence ID" value="KIY99865.1"/>
    <property type="molecule type" value="Genomic_DNA"/>
</dbReference>
<organism evidence="1 2">
    <name type="scientific">Monoraphidium neglectum</name>
    <dbReference type="NCBI Taxonomy" id="145388"/>
    <lineage>
        <taxon>Eukaryota</taxon>
        <taxon>Viridiplantae</taxon>
        <taxon>Chlorophyta</taxon>
        <taxon>core chlorophytes</taxon>
        <taxon>Chlorophyceae</taxon>
        <taxon>CS clade</taxon>
        <taxon>Sphaeropleales</taxon>
        <taxon>Selenastraceae</taxon>
        <taxon>Monoraphidium</taxon>
    </lineage>
</organism>
<dbReference type="GeneID" id="25740973"/>
<dbReference type="AlphaFoldDB" id="A0A0D2N0L6"/>
<accession>A0A0D2N0L6</accession>
<keyword evidence="2" id="KW-1185">Reference proteome</keyword>
<evidence type="ECO:0000313" key="2">
    <source>
        <dbReference type="Proteomes" id="UP000054498"/>
    </source>
</evidence>
<proteinExistence type="predicted"/>
<protein>
    <submittedName>
        <fullName evidence="1">Uncharacterized protein</fullName>
    </submittedName>
</protein>
<dbReference type="KEGG" id="mng:MNEG_8097"/>
<dbReference type="Proteomes" id="UP000054498">
    <property type="component" value="Unassembled WGS sequence"/>
</dbReference>
<sequence>MMDPTVAETAGKANTLGVRGSDVSYGSPSFVADFKKFTAGTNISYGKSGPIAFDTYGDLKYDPTTSYDTAEFNKDGQIVNVDL</sequence>